<keyword evidence="4" id="KW-0597">Phosphoprotein</keyword>
<evidence type="ECO:0000256" key="9">
    <source>
        <dbReference type="ARBA" id="ARBA00041175"/>
    </source>
</evidence>
<dbReference type="AlphaFoldDB" id="A0A8J8MJP6"/>
<keyword evidence="5" id="KW-0808">Transferase</keyword>
<accession>A0A8J8MJP6</accession>
<comment type="subcellular location">
    <subcellularLocation>
        <location evidence="1">Cytoplasm</location>
    </subcellularLocation>
</comment>
<dbReference type="PANTHER" id="PTHR36203">
    <property type="entry name" value="ASCORBATE-SPECIFIC PTS SYSTEM EIIA COMPONENT"/>
    <property type="match status" value="1"/>
</dbReference>
<dbReference type="InterPro" id="IPR016152">
    <property type="entry name" value="PTrfase/Anion_transptr"/>
</dbReference>
<evidence type="ECO:0000259" key="11">
    <source>
        <dbReference type="PROSITE" id="PS51094"/>
    </source>
</evidence>
<dbReference type="InterPro" id="IPR051351">
    <property type="entry name" value="Ascorbate-PTS_EIIA_comp"/>
</dbReference>
<dbReference type="CDD" id="cd00211">
    <property type="entry name" value="PTS_IIA_fru"/>
    <property type="match status" value="1"/>
</dbReference>
<dbReference type="Proteomes" id="UP000683246">
    <property type="component" value="Chromosome"/>
</dbReference>
<dbReference type="InterPro" id="IPR002178">
    <property type="entry name" value="PTS_EIIA_type-2_dom"/>
</dbReference>
<dbReference type="PROSITE" id="PS51094">
    <property type="entry name" value="PTS_EIIA_TYPE_2"/>
    <property type="match status" value="1"/>
</dbReference>
<evidence type="ECO:0000256" key="2">
    <source>
        <dbReference type="ARBA" id="ARBA00022448"/>
    </source>
</evidence>
<keyword evidence="12" id="KW-0762">Sugar transport</keyword>
<keyword evidence="3" id="KW-0963">Cytoplasm</keyword>
<protein>
    <recommendedName>
        <fullName evidence="9">Ascorbate-specific PTS system EIIA component</fullName>
    </recommendedName>
    <alternativeName>
        <fullName evidence="10">Ascorbate-specific phosphotransferase enzyme IIA component</fullName>
    </alternativeName>
</protein>
<feature type="domain" description="PTS EIIA type-2" evidence="11">
    <location>
        <begin position="5"/>
        <end position="145"/>
    </location>
</feature>
<keyword evidence="6" id="KW-0598">Phosphotransferase system</keyword>
<dbReference type="SUPFAM" id="SSF55804">
    <property type="entry name" value="Phoshotransferase/anion transport protein"/>
    <property type="match status" value="1"/>
</dbReference>
<dbReference type="GO" id="GO:0009401">
    <property type="term" value="P:phosphoenolpyruvate-dependent sugar phosphotransferase system"/>
    <property type="evidence" value="ECO:0007669"/>
    <property type="project" value="UniProtKB-KW"/>
</dbReference>
<dbReference type="GO" id="GO:0005737">
    <property type="term" value="C:cytoplasm"/>
    <property type="evidence" value="ECO:0007669"/>
    <property type="project" value="UniProtKB-SubCell"/>
</dbReference>
<evidence type="ECO:0000256" key="4">
    <source>
        <dbReference type="ARBA" id="ARBA00022553"/>
    </source>
</evidence>
<evidence type="ECO:0000313" key="13">
    <source>
        <dbReference type="Proteomes" id="UP000683246"/>
    </source>
</evidence>
<keyword evidence="13" id="KW-1185">Reference proteome</keyword>
<evidence type="ECO:0000256" key="3">
    <source>
        <dbReference type="ARBA" id="ARBA00022490"/>
    </source>
</evidence>
<name>A0A8J8MJP6_9FIRM</name>
<dbReference type="RefSeq" id="WP_212698023.1">
    <property type="nucleotide sequence ID" value="NZ_CP058649.1"/>
</dbReference>
<organism evidence="12 13">
    <name type="scientific">Vallitalea pronyensis</name>
    <dbReference type="NCBI Taxonomy" id="1348613"/>
    <lineage>
        <taxon>Bacteria</taxon>
        <taxon>Bacillati</taxon>
        <taxon>Bacillota</taxon>
        <taxon>Clostridia</taxon>
        <taxon>Lachnospirales</taxon>
        <taxon>Vallitaleaceae</taxon>
        <taxon>Vallitalea</taxon>
    </lineage>
</organism>
<keyword evidence="7" id="KW-0418">Kinase</keyword>
<reference evidence="12" key="1">
    <citation type="submission" date="2020-07" db="EMBL/GenBank/DDBJ databases">
        <title>Vallitalea pronyensis genome.</title>
        <authorList>
            <person name="Postec A."/>
        </authorList>
    </citation>
    <scope>NUCLEOTIDE SEQUENCE</scope>
    <source>
        <strain evidence="12">FatNI3</strain>
    </source>
</reference>
<gene>
    <name evidence="12" type="ORF">HZI73_09575</name>
</gene>
<dbReference type="Pfam" id="PF00359">
    <property type="entry name" value="PTS_EIIA_2"/>
    <property type="match status" value="1"/>
</dbReference>
<dbReference type="PANTHER" id="PTHR36203:SF1">
    <property type="entry name" value="ASCORBATE-SPECIFIC PTS SYSTEM EIIA COMPONENT"/>
    <property type="match status" value="1"/>
</dbReference>
<comment type="function">
    <text evidence="8">The phosphoenolpyruvate-dependent sugar phosphotransferase system (sugar PTS), a major carbohydrate active transport system, catalyzes the phosphorylation of incoming sugar substrates concomitantly with their translocation across the cell membrane. The enzyme II UlaABC PTS system is involved in ascorbate transport.</text>
</comment>
<evidence type="ECO:0000256" key="10">
    <source>
        <dbReference type="ARBA" id="ARBA00042072"/>
    </source>
</evidence>
<evidence type="ECO:0000256" key="1">
    <source>
        <dbReference type="ARBA" id="ARBA00004496"/>
    </source>
</evidence>
<dbReference type="KEGG" id="vpy:HZI73_09575"/>
<proteinExistence type="predicted"/>
<evidence type="ECO:0000256" key="6">
    <source>
        <dbReference type="ARBA" id="ARBA00022683"/>
    </source>
</evidence>
<evidence type="ECO:0000256" key="8">
    <source>
        <dbReference type="ARBA" id="ARBA00037387"/>
    </source>
</evidence>
<evidence type="ECO:0000256" key="5">
    <source>
        <dbReference type="ARBA" id="ARBA00022679"/>
    </source>
</evidence>
<keyword evidence="2" id="KW-0813">Transport</keyword>
<evidence type="ECO:0000313" key="12">
    <source>
        <dbReference type="EMBL" id="QUI22533.1"/>
    </source>
</evidence>
<dbReference type="Gene3D" id="3.40.930.10">
    <property type="entry name" value="Mannitol-specific EII, Chain A"/>
    <property type="match status" value="1"/>
</dbReference>
<dbReference type="GO" id="GO:0016301">
    <property type="term" value="F:kinase activity"/>
    <property type="evidence" value="ECO:0007669"/>
    <property type="project" value="UniProtKB-KW"/>
</dbReference>
<evidence type="ECO:0000256" key="7">
    <source>
        <dbReference type="ARBA" id="ARBA00022777"/>
    </source>
</evidence>
<sequence length="145" mass="15944">MLKDLCKVHDLIRVQVEVDDWEKAVNQGIQLLEAADFVEDGYGHAIIEDTKEHGPYYVICPGVAMPHARPEAGVKANGISIMTLKNPVNFGNPDNDPVHIVISLAATDNVTHLEMMQDVVTMLSSEENINKIKEADTADKILALL</sequence>
<dbReference type="EMBL" id="CP058649">
    <property type="protein sequence ID" value="QUI22533.1"/>
    <property type="molecule type" value="Genomic_DNA"/>
</dbReference>